<proteinExistence type="predicted"/>
<organism evidence="1 2">
    <name type="scientific">Pluteus cervinus</name>
    <dbReference type="NCBI Taxonomy" id="181527"/>
    <lineage>
        <taxon>Eukaryota</taxon>
        <taxon>Fungi</taxon>
        <taxon>Dikarya</taxon>
        <taxon>Basidiomycota</taxon>
        <taxon>Agaricomycotina</taxon>
        <taxon>Agaricomycetes</taxon>
        <taxon>Agaricomycetidae</taxon>
        <taxon>Agaricales</taxon>
        <taxon>Pluteineae</taxon>
        <taxon>Pluteaceae</taxon>
        <taxon>Pluteus</taxon>
    </lineage>
</organism>
<gene>
    <name evidence="1" type="ORF">BDN72DRAFT_754048</name>
</gene>
<sequence length="378" mass="42443">MEASSSKAIDTGVNSDAPAEPWDPLQQNQAGPGSFRQPHDLAIVVEEDAASQDIVDANGRVLFTDEATRESPLGSRRASHLRLDLKPPSPQPWDLIDPPSDDGRKGGVDFCSTPGSRKFESMQNSSPARALIPKSSYYSGPPPSHSAYGTPPVGQIGRHHPREVLRIERDYTGGEVIQFAPIYPLELERRITPTQFLESINSINELLISAHSLRYSFLDNMLTVFTLQLSRHFLTSHYDKELARLRSLIDELNVGLYNPAGLHILWPGTVAFLFLEIEYYVSFLFCWTFRTTNGSPFSDSFDLCGTIKCTMFLFWHSGYQCYPILGSMLCYRCHFALVSLHSLILANSLYCSHQLYAVQRNNSHANYTTYHLFTAQAL</sequence>
<dbReference type="EMBL" id="ML208259">
    <property type="protein sequence ID" value="TFK76640.1"/>
    <property type="molecule type" value="Genomic_DNA"/>
</dbReference>
<protein>
    <submittedName>
        <fullName evidence="1">Uncharacterized protein</fullName>
    </submittedName>
</protein>
<reference evidence="1 2" key="1">
    <citation type="journal article" date="2019" name="Nat. Ecol. Evol.">
        <title>Megaphylogeny resolves global patterns of mushroom evolution.</title>
        <authorList>
            <person name="Varga T."/>
            <person name="Krizsan K."/>
            <person name="Foldi C."/>
            <person name="Dima B."/>
            <person name="Sanchez-Garcia M."/>
            <person name="Sanchez-Ramirez S."/>
            <person name="Szollosi G.J."/>
            <person name="Szarkandi J.G."/>
            <person name="Papp V."/>
            <person name="Albert L."/>
            <person name="Andreopoulos W."/>
            <person name="Angelini C."/>
            <person name="Antonin V."/>
            <person name="Barry K.W."/>
            <person name="Bougher N.L."/>
            <person name="Buchanan P."/>
            <person name="Buyck B."/>
            <person name="Bense V."/>
            <person name="Catcheside P."/>
            <person name="Chovatia M."/>
            <person name="Cooper J."/>
            <person name="Damon W."/>
            <person name="Desjardin D."/>
            <person name="Finy P."/>
            <person name="Geml J."/>
            <person name="Haridas S."/>
            <person name="Hughes K."/>
            <person name="Justo A."/>
            <person name="Karasinski D."/>
            <person name="Kautmanova I."/>
            <person name="Kiss B."/>
            <person name="Kocsube S."/>
            <person name="Kotiranta H."/>
            <person name="LaButti K.M."/>
            <person name="Lechner B.E."/>
            <person name="Liimatainen K."/>
            <person name="Lipzen A."/>
            <person name="Lukacs Z."/>
            <person name="Mihaltcheva S."/>
            <person name="Morgado L.N."/>
            <person name="Niskanen T."/>
            <person name="Noordeloos M.E."/>
            <person name="Ohm R.A."/>
            <person name="Ortiz-Santana B."/>
            <person name="Ovrebo C."/>
            <person name="Racz N."/>
            <person name="Riley R."/>
            <person name="Savchenko A."/>
            <person name="Shiryaev A."/>
            <person name="Soop K."/>
            <person name="Spirin V."/>
            <person name="Szebenyi C."/>
            <person name="Tomsovsky M."/>
            <person name="Tulloss R.E."/>
            <person name="Uehling J."/>
            <person name="Grigoriev I.V."/>
            <person name="Vagvolgyi C."/>
            <person name="Papp T."/>
            <person name="Martin F.M."/>
            <person name="Miettinen O."/>
            <person name="Hibbett D.S."/>
            <person name="Nagy L.G."/>
        </authorList>
    </citation>
    <scope>NUCLEOTIDE SEQUENCE [LARGE SCALE GENOMIC DNA]</scope>
    <source>
        <strain evidence="1 2">NL-1719</strain>
    </source>
</reference>
<dbReference type="Proteomes" id="UP000308600">
    <property type="component" value="Unassembled WGS sequence"/>
</dbReference>
<evidence type="ECO:0000313" key="2">
    <source>
        <dbReference type="Proteomes" id="UP000308600"/>
    </source>
</evidence>
<keyword evidence="2" id="KW-1185">Reference proteome</keyword>
<name>A0ACD3BFI3_9AGAR</name>
<evidence type="ECO:0000313" key="1">
    <source>
        <dbReference type="EMBL" id="TFK76640.1"/>
    </source>
</evidence>
<accession>A0ACD3BFI3</accession>